<dbReference type="OrthoDB" id="2544694at2759"/>
<dbReference type="Gene3D" id="2.40.160.20">
    <property type="match status" value="1"/>
</dbReference>
<evidence type="ECO:0000313" key="2">
    <source>
        <dbReference type="Proteomes" id="UP000186583"/>
    </source>
</evidence>
<accession>A0A1Q8RTG6</accession>
<dbReference type="Proteomes" id="UP000186583">
    <property type="component" value="Unassembled WGS sequence"/>
</dbReference>
<comment type="caution">
    <text evidence="1">The sequence shown here is derived from an EMBL/GenBank/DDBJ whole genome shotgun (WGS) entry which is preliminary data.</text>
</comment>
<evidence type="ECO:0000313" key="1">
    <source>
        <dbReference type="EMBL" id="OLN87604.1"/>
    </source>
</evidence>
<dbReference type="InterPro" id="IPR020915">
    <property type="entry name" value="UPF0311"/>
</dbReference>
<proteinExistence type="predicted"/>
<dbReference type="EMBL" id="MPGH01000090">
    <property type="protein sequence ID" value="OLN87604.1"/>
    <property type="molecule type" value="Genomic_DNA"/>
</dbReference>
<keyword evidence="2" id="KW-1185">Reference proteome</keyword>
<name>A0A1Q8RTG6_9PEZI</name>
<reference evidence="1 2" key="1">
    <citation type="submission" date="2016-11" db="EMBL/GenBank/DDBJ databases">
        <title>Draft Genome Assembly of Colletotrichum chlorophyti a pathogen of herbaceous plants.</title>
        <authorList>
            <person name="Gan P."/>
            <person name="Narusaka M."/>
            <person name="Tsushima A."/>
            <person name="Narusaka Y."/>
            <person name="Takano Y."/>
            <person name="Shirasu K."/>
        </authorList>
    </citation>
    <scope>NUCLEOTIDE SEQUENCE [LARGE SCALE GENOMIC DNA]</scope>
    <source>
        <strain evidence="1 2">NTL11</strain>
    </source>
</reference>
<protein>
    <submittedName>
        <fullName evidence="1">UPF0311 protein-like protein 2</fullName>
    </submittedName>
</protein>
<organism evidence="1 2">
    <name type="scientific">Colletotrichum chlorophyti</name>
    <dbReference type="NCBI Taxonomy" id="708187"/>
    <lineage>
        <taxon>Eukaryota</taxon>
        <taxon>Fungi</taxon>
        <taxon>Dikarya</taxon>
        <taxon>Ascomycota</taxon>
        <taxon>Pezizomycotina</taxon>
        <taxon>Sordariomycetes</taxon>
        <taxon>Hypocreomycetidae</taxon>
        <taxon>Glomerellales</taxon>
        <taxon>Glomerellaceae</taxon>
        <taxon>Colletotrichum</taxon>
    </lineage>
</organism>
<sequence length="167" mass="18527">MRMPHLDFIYRIVCDMDPGVSEIRNVDNTGVARLVLPILGGSVKGPRIEGKIVERSGADWAERLNPDKVFAKLHARYTLQTSDGVFILVSAQGIYRSGPGQTEKLAPTVSQDQVEYFTHIKFEAPGGSPYDWMNAVLALGVMTMFEGRPVIDCYRLTNFPGKPAEKL</sequence>
<dbReference type="PANTHER" id="PTHR37315:SF1">
    <property type="entry name" value="UPF0311 PROTEIN BLR7842"/>
    <property type="match status" value="1"/>
</dbReference>
<dbReference type="PANTHER" id="PTHR37315">
    <property type="entry name" value="UPF0311 PROTEIN BLR7842"/>
    <property type="match status" value="1"/>
</dbReference>
<dbReference type="AlphaFoldDB" id="A0A1Q8RTG6"/>
<dbReference type="Pfam" id="PF11578">
    <property type="entry name" value="DUF3237"/>
    <property type="match status" value="1"/>
</dbReference>
<gene>
    <name evidence="1" type="ORF">CCHL11_10106</name>
</gene>